<gene>
    <name evidence="1" type="ORF">BGCPKDLD_2126</name>
</gene>
<reference evidence="1" key="2">
    <citation type="submission" date="2021-08" db="EMBL/GenBank/DDBJ databases">
        <authorList>
            <person name="Tani A."/>
            <person name="Ola A."/>
            <person name="Ogura Y."/>
            <person name="Katsura K."/>
            <person name="Hayashi T."/>
        </authorList>
    </citation>
    <scope>NUCLEOTIDE SEQUENCE</scope>
    <source>
        <strain evidence="1">DSM 14458</strain>
    </source>
</reference>
<organism evidence="1 2">
    <name type="scientific">Methylorubrum suomiense</name>
    <dbReference type="NCBI Taxonomy" id="144191"/>
    <lineage>
        <taxon>Bacteria</taxon>
        <taxon>Pseudomonadati</taxon>
        <taxon>Pseudomonadota</taxon>
        <taxon>Alphaproteobacteria</taxon>
        <taxon>Hyphomicrobiales</taxon>
        <taxon>Methylobacteriaceae</taxon>
        <taxon>Methylorubrum</taxon>
    </lineage>
</organism>
<evidence type="ECO:0000313" key="2">
    <source>
        <dbReference type="Proteomes" id="UP001055093"/>
    </source>
</evidence>
<protein>
    <submittedName>
        <fullName evidence="1">Uncharacterized protein</fullName>
    </submittedName>
</protein>
<comment type="caution">
    <text evidence="1">The sequence shown here is derived from an EMBL/GenBank/DDBJ whole genome shotgun (WGS) entry which is preliminary data.</text>
</comment>
<accession>A0ABQ4UWW3</accession>
<keyword evidence="2" id="KW-1185">Reference proteome</keyword>
<dbReference type="EMBL" id="BPRE01000006">
    <property type="protein sequence ID" value="GJE75542.1"/>
    <property type="molecule type" value="Genomic_DNA"/>
</dbReference>
<name>A0ABQ4UWW3_9HYPH</name>
<proteinExistence type="predicted"/>
<sequence length="137" mass="15724">MAEWIDANEATELREPKTPFQHLVRRLAETAMSVTHHDASEHEPGFIHEVAQMERKFGPIIRGYMAAQARSRRQQEPATSRTLRKILKRAKWIGQLTTAEENCARAVYESREEAHEAFRALAAFRDVSSPSPLVREE</sequence>
<dbReference type="RefSeq" id="WP_238307966.1">
    <property type="nucleotide sequence ID" value="NZ_BPRE01000006.1"/>
</dbReference>
<evidence type="ECO:0000313" key="1">
    <source>
        <dbReference type="EMBL" id="GJE75542.1"/>
    </source>
</evidence>
<reference evidence="1" key="1">
    <citation type="journal article" date="2021" name="Front. Microbiol.">
        <title>Comprehensive Comparative Genomics and Phenotyping of Methylobacterium Species.</title>
        <authorList>
            <person name="Alessa O."/>
            <person name="Ogura Y."/>
            <person name="Fujitani Y."/>
            <person name="Takami H."/>
            <person name="Hayashi T."/>
            <person name="Sahin N."/>
            <person name="Tani A."/>
        </authorList>
    </citation>
    <scope>NUCLEOTIDE SEQUENCE</scope>
    <source>
        <strain evidence="1">DSM 14458</strain>
    </source>
</reference>
<dbReference type="Proteomes" id="UP001055093">
    <property type="component" value="Unassembled WGS sequence"/>
</dbReference>